<protein>
    <recommendedName>
        <fullName evidence="4">STAS domain-containing protein</fullName>
    </recommendedName>
</protein>
<evidence type="ECO:0000313" key="3">
    <source>
        <dbReference type="Proteomes" id="UP001162891"/>
    </source>
</evidence>
<gene>
    <name evidence="2" type="ORF">AMOR_06100</name>
</gene>
<proteinExistence type="predicted"/>
<evidence type="ECO:0008006" key="4">
    <source>
        <dbReference type="Google" id="ProtNLM"/>
    </source>
</evidence>
<evidence type="ECO:0000256" key="1">
    <source>
        <dbReference type="SAM" id="Phobius"/>
    </source>
</evidence>
<name>A0ABN6MKR4_9BACT</name>
<dbReference type="Proteomes" id="UP001162891">
    <property type="component" value="Chromosome"/>
</dbReference>
<sequence>MMDVTRGSHGELIIRIDGTFDRQAAIRLSGWLGEVPRNAPVVLDFSRVREFHDFGLAAMAGPLAGLGGVQVLGLGWHQQRLLRYFGVDLSKLSVPLRGDEEALG</sequence>
<keyword evidence="3" id="KW-1185">Reference proteome</keyword>
<keyword evidence="1" id="KW-0812">Transmembrane</keyword>
<dbReference type="EMBL" id="AP025591">
    <property type="protein sequence ID" value="BDG01614.1"/>
    <property type="molecule type" value="Genomic_DNA"/>
</dbReference>
<reference evidence="3" key="1">
    <citation type="journal article" date="2022" name="Int. J. Syst. Evol. Microbiol.">
        <title>Anaeromyxobacter oryzae sp. nov., Anaeromyxobacter diazotrophicus sp. nov. and Anaeromyxobacter paludicola sp. nov., isolated from paddy soils.</title>
        <authorList>
            <person name="Itoh H."/>
            <person name="Xu Z."/>
            <person name="Mise K."/>
            <person name="Masuda Y."/>
            <person name="Ushijima N."/>
            <person name="Hayakawa C."/>
            <person name="Shiratori Y."/>
            <person name="Senoo K."/>
        </authorList>
    </citation>
    <scope>NUCLEOTIDE SEQUENCE [LARGE SCALE GENOMIC DNA]</scope>
    <source>
        <strain evidence="3">Red232</strain>
    </source>
</reference>
<dbReference type="SUPFAM" id="SSF52091">
    <property type="entry name" value="SpoIIaa-like"/>
    <property type="match status" value="1"/>
</dbReference>
<keyword evidence="1" id="KW-1133">Transmembrane helix</keyword>
<accession>A0ABN6MKR4</accession>
<evidence type="ECO:0000313" key="2">
    <source>
        <dbReference type="EMBL" id="BDG01614.1"/>
    </source>
</evidence>
<dbReference type="InterPro" id="IPR036513">
    <property type="entry name" value="STAS_dom_sf"/>
</dbReference>
<feature type="transmembrane region" description="Helical" evidence="1">
    <location>
        <begin position="54"/>
        <end position="76"/>
    </location>
</feature>
<keyword evidence="1" id="KW-0472">Membrane</keyword>
<organism evidence="2 3">
    <name type="scientific">Anaeromyxobacter oryzae</name>
    <dbReference type="NCBI Taxonomy" id="2918170"/>
    <lineage>
        <taxon>Bacteria</taxon>
        <taxon>Pseudomonadati</taxon>
        <taxon>Myxococcota</taxon>
        <taxon>Myxococcia</taxon>
        <taxon>Myxococcales</taxon>
        <taxon>Cystobacterineae</taxon>
        <taxon>Anaeromyxobacteraceae</taxon>
        <taxon>Anaeromyxobacter</taxon>
    </lineage>
</organism>